<dbReference type="AlphaFoldDB" id="A0A0A9FLR6"/>
<protein>
    <submittedName>
        <fullName evidence="1">Uncharacterized protein</fullName>
    </submittedName>
</protein>
<accession>A0A0A9FLR6</accession>
<dbReference type="EMBL" id="GBRH01183936">
    <property type="protein sequence ID" value="JAE13960.1"/>
    <property type="molecule type" value="Transcribed_RNA"/>
</dbReference>
<sequence length="21" mass="2399">MQYVSSVRNCNLKGQFSLLPN</sequence>
<reference evidence="1" key="1">
    <citation type="submission" date="2014-09" db="EMBL/GenBank/DDBJ databases">
        <authorList>
            <person name="Magalhaes I.L.F."/>
            <person name="Oliveira U."/>
            <person name="Santos F.R."/>
            <person name="Vidigal T.H.D.A."/>
            <person name="Brescovit A.D."/>
            <person name="Santos A.J."/>
        </authorList>
    </citation>
    <scope>NUCLEOTIDE SEQUENCE</scope>
    <source>
        <tissue evidence="1">Shoot tissue taken approximately 20 cm above the soil surface</tissue>
    </source>
</reference>
<name>A0A0A9FLR6_ARUDO</name>
<reference evidence="1" key="2">
    <citation type="journal article" date="2015" name="Data Brief">
        <title>Shoot transcriptome of the giant reed, Arundo donax.</title>
        <authorList>
            <person name="Barrero R.A."/>
            <person name="Guerrero F.D."/>
            <person name="Moolhuijzen P."/>
            <person name="Goolsby J.A."/>
            <person name="Tidwell J."/>
            <person name="Bellgard S.E."/>
            <person name="Bellgard M.I."/>
        </authorList>
    </citation>
    <scope>NUCLEOTIDE SEQUENCE</scope>
    <source>
        <tissue evidence="1">Shoot tissue taken approximately 20 cm above the soil surface</tissue>
    </source>
</reference>
<organism evidence="1">
    <name type="scientific">Arundo donax</name>
    <name type="common">Giant reed</name>
    <name type="synonym">Donax arundinaceus</name>
    <dbReference type="NCBI Taxonomy" id="35708"/>
    <lineage>
        <taxon>Eukaryota</taxon>
        <taxon>Viridiplantae</taxon>
        <taxon>Streptophyta</taxon>
        <taxon>Embryophyta</taxon>
        <taxon>Tracheophyta</taxon>
        <taxon>Spermatophyta</taxon>
        <taxon>Magnoliopsida</taxon>
        <taxon>Liliopsida</taxon>
        <taxon>Poales</taxon>
        <taxon>Poaceae</taxon>
        <taxon>PACMAD clade</taxon>
        <taxon>Arundinoideae</taxon>
        <taxon>Arundineae</taxon>
        <taxon>Arundo</taxon>
    </lineage>
</organism>
<evidence type="ECO:0000313" key="1">
    <source>
        <dbReference type="EMBL" id="JAE13960.1"/>
    </source>
</evidence>
<proteinExistence type="predicted"/>